<evidence type="ECO:0000256" key="7">
    <source>
        <dbReference type="ARBA" id="ARBA00022801"/>
    </source>
</evidence>
<dbReference type="EMBL" id="ML170159">
    <property type="protein sequence ID" value="TDL27272.1"/>
    <property type="molecule type" value="Genomic_DNA"/>
</dbReference>
<evidence type="ECO:0000256" key="8">
    <source>
        <dbReference type="ARBA" id="ARBA00022833"/>
    </source>
</evidence>
<dbReference type="GO" id="GO:0046872">
    <property type="term" value="F:metal ion binding"/>
    <property type="evidence" value="ECO:0007669"/>
    <property type="project" value="UniProtKB-KW"/>
</dbReference>
<dbReference type="Proteomes" id="UP000294933">
    <property type="component" value="Unassembled WGS sequence"/>
</dbReference>
<dbReference type="STRING" id="50990.A0A4Y7QJK2"/>
<dbReference type="InterPro" id="IPR036866">
    <property type="entry name" value="RibonucZ/Hydroxyglut_hydro"/>
</dbReference>
<accession>A0A4Y7QJK2</accession>
<dbReference type="AlphaFoldDB" id="A0A4Y7QJK2"/>
<evidence type="ECO:0000313" key="11">
    <source>
        <dbReference type="EMBL" id="TDL27272.1"/>
    </source>
</evidence>
<dbReference type="Pfam" id="PF16123">
    <property type="entry name" value="HAGH_C"/>
    <property type="match status" value="1"/>
</dbReference>
<dbReference type="HAMAP" id="MF_01374">
    <property type="entry name" value="Glyoxalase_2"/>
    <property type="match status" value="1"/>
</dbReference>
<keyword evidence="8" id="KW-0862">Zinc</keyword>
<evidence type="ECO:0000256" key="2">
    <source>
        <dbReference type="ARBA" id="ARBA00001947"/>
    </source>
</evidence>
<protein>
    <recommendedName>
        <fullName evidence="5">hydroxyacylglutathione hydrolase</fullName>
        <ecNumber evidence="5">3.1.2.6</ecNumber>
    </recommendedName>
    <alternativeName>
        <fullName evidence="9">Glyoxalase II</fullName>
    </alternativeName>
</protein>
<dbReference type="Pfam" id="PF00753">
    <property type="entry name" value="Lactamase_B"/>
    <property type="match status" value="1"/>
</dbReference>
<evidence type="ECO:0000259" key="10">
    <source>
        <dbReference type="SMART" id="SM00849"/>
    </source>
</evidence>
<evidence type="ECO:0000256" key="3">
    <source>
        <dbReference type="ARBA" id="ARBA00004963"/>
    </source>
</evidence>
<feature type="domain" description="Metallo-beta-lactamase" evidence="10">
    <location>
        <begin position="36"/>
        <end position="199"/>
    </location>
</feature>
<dbReference type="InterPro" id="IPR035680">
    <property type="entry name" value="Clx_II_MBL"/>
</dbReference>
<dbReference type="InterPro" id="IPR001279">
    <property type="entry name" value="Metallo-B-lactamas"/>
</dbReference>
<comment type="similarity">
    <text evidence="4">Belongs to the metallo-beta-lactamase superfamily. Glyoxalase II family.</text>
</comment>
<dbReference type="PANTHER" id="PTHR11935">
    <property type="entry name" value="BETA LACTAMASE DOMAIN"/>
    <property type="match status" value="1"/>
</dbReference>
<dbReference type="SMART" id="SM00849">
    <property type="entry name" value="Lactamase_B"/>
    <property type="match status" value="1"/>
</dbReference>
<dbReference type="GO" id="GO:0019243">
    <property type="term" value="P:methylglyoxal catabolic process to D-lactate via S-lactoyl-glutathione"/>
    <property type="evidence" value="ECO:0007669"/>
    <property type="project" value="InterPro"/>
</dbReference>
<dbReference type="Gene3D" id="3.60.15.10">
    <property type="entry name" value="Ribonuclease Z/Hydroxyacylglutathione hydrolase-like"/>
    <property type="match status" value="1"/>
</dbReference>
<sequence length="283" mass="31114">MLSVLVRSGFSLTAKRSFSQTSLLDMRVVPIPMREDNYAYLVIDDKSNKAAVVDPYNMSKVNAAANEERVEIVATITTHHHFDHSDGNNDFAEAYKSCPIYGGSKKVQAVTKIVKDQEEFQVTDDLHVKCLATPCHTQDSICYYVTDKSNPSQSGVVFTGDTLFQAGCGRFFEGDGTEMHSALSHLGKLPDETVVYNGHEYTASNLAFAKSVEPGNPAMQRLQDLVANNKITTGKSTIGDEKEWNVFMRLGTEAIRNAAGASPATPDGTVMDQLREMKNKFRG</sequence>
<evidence type="ECO:0000256" key="6">
    <source>
        <dbReference type="ARBA" id="ARBA00022723"/>
    </source>
</evidence>
<keyword evidence="7 11" id="KW-0378">Hydrolase</keyword>
<dbReference type="CDD" id="cd07723">
    <property type="entry name" value="hydroxyacylglutathione_hydrolase_MBL-fold"/>
    <property type="match status" value="1"/>
</dbReference>
<keyword evidence="6" id="KW-0479">Metal-binding</keyword>
<keyword evidence="12" id="KW-1185">Reference proteome</keyword>
<dbReference type="GO" id="GO:0004416">
    <property type="term" value="F:hydroxyacylglutathione hydrolase activity"/>
    <property type="evidence" value="ECO:0007669"/>
    <property type="project" value="UniProtKB-EC"/>
</dbReference>
<gene>
    <name evidence="11" type="ORF">BD410DRAFT_782356</name>
</gene>
<dbReference type="EC" id="3.1.2.6" evidence="5"/>
<dbReference type="NCBIfam" id="TIGR03413">
    <property type="entry name" value="GSH_gloB"/>
    <property type="match status" value="1"/>
</dbReference>
<comment type="pathway">
    <text evidence="3">Secondary metabolite metabolism; methylglyoxal degradation; (R)-lactate from methylglyoxal: step 2/2.</text>
</comment>
<dbReference type="InterPro" id="IPR017782">
    <property type="entry name" value="Hydroxyacylglutathione_Hdrlase"/>
</dbReference>
<evidence type="ECO:0000256" key="1">
    <source>
        <dbReference type="ARBA" id="ARBA00001623"/>
    </source>
</evidence>
<comment type="catalytic activity">
    <reaction evidence="1">
        <text>an S-(2-hydroxyacyl)glutathione + H2O = a 2-hydroxy carboxylate + glutathione + H(+)</text>
        <dbReference type="Rhea" id="RHEA:21864"/>
        <dbReference type="ChEBI" id="CHEBI:15377"/>
        <dbReference type="ChEBI" id="CHEBI:15378"/>
        <dbReference type="ChEBI" id="CHEBI:57925"/>
        <dbReference type="ChEBI" id="CHEBI:58896"/>
        <dbReference type="ChEBI" id="CHEBI:71261"/>
        <dbReference type="EC" id="3.1.2.6"/>
    </reaction>
</comment>
<dbReference type="VEuPathDB" id="FungiDB:BD410DRAFT_782356"/>
<evidence type="ECO:0000313" key="12">
    <source>
        <dbReference type="Proteomes" id="UP000294933"/>
    </source>
</evidence>
<proteinExistence type="inferred from homology"/>
<evidence type="ECO:0000256" key="5">
    <source>
        <dbReference type="ARBA" id="ARBA00011917"/>
    </source>
</evidence>
<reference evidence="11 12" key="1">
    <citation type="submission" date="2018-06" db="EMBL/GenBank/DDBJ databases">
        <title>A transcriptomic atlas of mushroom development highlights an independent origin of complex multicellularity.</title>
        <authorList>
            <consortium name="DOE Joint Genome Institute"/>
            <person name="Krizsan K."/>
            <person name="Almasi E."/>
            <person name="Merenyi Z."/>
            <person name="Sahu N."/>
            <person name="Viragh M."/>
            <person name="Koszo T."/>
            <person name="Mondo S."/>
            <person name="Kiss B."/>
            <person name="Balint B."/>
            <person name="Kues U."/>
            <person name="Barry K."/>
            <person name="Hegedus J.C."/>
            <person name="Henrissat B."/>
            <person name="Johnson J."/>
            <person name="Lipzen A."/>
            <person name="Ohm R."/>
            <person name="Nagy I."/>
            <person name="Pangilinan J."/>
            <person name="Yan J."/>
            <person name="Xiong Y."/>
            <person name="Grigoriev I.V."/>
            <person name="Hibbett D.S."/>
            <person name="Nagy L.G."/>
        </authorList>
    </citation>
    <scope>NUCLEOTIDE SEQUENCE [LARGE SCALE GENOMIC DNA]</scope>
    <source>
        <strain evidence="11 12">SZMC22713</strain>
    </source>
</reference>
<dbReference type="PANTHER" id="PTHR11935:SF94">
    <property type="entry name" value="TENZING NORGAY, ISOFORM C"/>
    <property type="match status" value="1"/>
</dbReference>
<dbReference type="InterPro" id="IPR032282">
    <property type="entry name" value="HAGH_C"/>
</dbReference>
<dbReference type="OrthoDB" id="515692at2759"/>
<comment type="cofactor">
    <cofactor evidence="2">
        <name>Zn(2+)</name>
        <dbReference type="ChEBI" id="CHEBI:29105"/>
    </cofactor>
</comment>
<evidence type="ECO:0000256" key="9">
    <source>
        <dbReference type="ARBA" id="ARBA00031044"/>
    </source>
</evidence>
<name>A0A4Y7QJK2_9AGAM</name>
<organism evidence="11 12">
    <name type="scientific">Rickenella mellea</name>
    <dbReference type="NCBI Taxonomy" id="50990"/>
    <lineage>
        <taxon>Eukaryota</taxon>
        <taxon>Fungi</taxon>
        <taxon>Dikarya</taxon>
        <taxon>Basidiomycota</taxon>
        <taxon>Agaricomycotina</taxon>
        <taxon>Agaricomycetes</taxon>
        <taxon>Hymenochaetales</taxon>
        <taxon>Rickenellaceae</taxon>
        <taxon>Rickenella</taxon>
    </lineage>
</organism>
<dbReference type="SUPFAM" id="SSF56281">
    <property type="entry name" value="Metallo-hydrolase/oxidoreductase"/>
    <property type="match status" value="1"/>
</dbReference>
<evidence type="ECO:0000256" key="4">
    <source>
        <dbReference type="ARBA" id="ARBA00006759"/>
    </source>
</evidence>
<dbReference type="UniPathway" id="UPA00619">
    <property type="reaction ID" value="UER00676"/>
</dbReference>